<dbReference type="OrthoDB" id="7359894at2"/>
<reference evidence="8 9" key="1">
    <citation type="submission" date="2012-08" db="EMBL/GenBank/DDBJ databases">
        <title>The Genome Sequence of Slackia piriformis YIT 12062.</title>
        <authorList>
            <consortium name="The Broad Institute Genome Sequencing Platform"/>
            <person name="Earl A."/>
            <person name="Ward D."/>
            <person name="Feldgarden M."/>
            <person name="Gevers D."/>
            <person name="Morotomi M."/>
            <person name="Walker B."/>
            <person name="Young S.K."/>
            <person name="Zeng Q."/>
            <person name="Gargeya S."/>
            <person name="Fitzgerald M."/>
            <person name="Haas B."/>
            <person name="Abouelleil A."/>
            <person name="Alvarado L."/>
            <person name="Arachchi H.M."/>
            <person name="Berlin A.M."/>
            <person name="Chapman S.B."/>
            <person name="Goldberg J."/>
            <person name="Griggs A."/>
            <person name="Gujja S."/>
            <person name="Hansen M."/>
            <person name="Howarth C."/>
            <person name="Imamovic A."/>
            <person name="Larimer J."/>
            <person name="McCowen C."/>
            <person name="Montmayeur A."/>
            <person name="Murphy C."/>
            <person name="Neiman D."/>
            <person name="Pearson M."/>
            <person name="Priest M."/>
            <person name="Roberts A."/>
            <person name="Saif S."/>
            <person name="Shea T."/>
            <person name="Sisk P."/>
            <person name="Sykes S."/>
            <person name="Wortman J."/>
            <person name="Nusbaum C."/>
            <person name="Birren B."/>
        </authorList>
    </citation>
    <scope>NUCLEOTIDE SEQUENCE [LARGE SCALE GENOMIC DNA]</scope>
    <source>
        <strain evidence="8 9">YIT 12062</strain>
    </source>
</reference>
<feature type="transmembrane region" description="Helical" evidence="6">
    <location>
        <begin position="141"/>
        <end position="162"/>
    </location>
</feature>
<keyword evidence="5 6" id="KW-0472">Membrane</keyword>
<feature type="transmembrane region" description="Helical" evidence="6">
    <location>
        <begin position="35"/>
        <end position="59"/>
    </location>
</feature>
<dbReference type="InterPro" id="IPR052027">
    <property type="entry name" value="PspC"/>
</dbReference>
<proteinExistence type="predicted"/>
<dbReference type="EMBL" id="ADMD01000009">
    <property type="protein sequence ID" value="EJZ83165.1"/>
    <property type="molecule type" value="Genomic_DNA"/>
</dbReference>
<feature type="transmembrane region" description="Helical" evidence="6">
    <location>
        <begin position="253"/>
        <end position="272"/>
    </location>
</feature>
<evidence type="ECO:0000313" key="9">
    <source>
        <dbReference type="Proteomes" id="UP000006069"/>
    </source>
</evidence>
<organism evidence="8 9">
    <name type="scientific">Slackia piriformis YIT 12062</name>
    <dbReference type="NCBI Taxonomy" id="742818"/>
    <lineage>
        <taxon>Bacteria</taxon>
        <taxon>Bacillati</taxon>
        <taxon>Actinomycetota</taxon>
        <taxon>Coriobacteriia</taxon>
        <taxon>Eggerthellales</taxon>
        <taxon>Eggerthellaceae</taxon>
        <taxon>Slackia</taxon>
    </lineage>
</organism>
<sequence length="296" mass="31878">MAEAKKLQRSGDEAIAGVCAGIADRFDVDPLVVRILAVLFAIVTFGLVLPVYAVIWLVIPKRLDASIPIECAAYVSAESEGCASSDSRVRSRARSRGAAPVPPVGFSLDEGRVVEDSVAQPAEKPEDCPCEMVGMTGWSRFCVWIGSVILALEVVVVFDIVVEGVMWWQLWPLTFTVAGFVLMLVPSSRGSRTRRFSAGLSIASVSVVALLMTTGLIAWQSAIVAVDELWPVLLVIAGLLLMRMSLHNDTFDLVIALVIVVVCLAVVFLFAVPGPLERAVINTPLGVRVYDVNPWA</sequence>
<evidence type="ECO:0000256" key="1">
    <source>
        <dbReference type="ARBA" id="ARBA00004162"/>
    </source>
</evidence>
<dbReference type="Proteomes" id="UP000006069">
    <property type="component" value="Unassembled WGS sequence"/>
</dbReference>
<dbReference type="PATRIC" id="fig|742818.3.peg.1770"/>
<keyword evidence="3 6" id="KW-0812">Transmembrane</keyword>
<feature type="transmembrane region" description="Helical" evidence="6">
    <location>
        <begin position="168"/>
        <end position="186"/>
    </location>
</feature>
<evidence type="ECO:0000256" key="4">
    <source>
        <dbReference type="ARBA" id="ARBA00022989"/>
    </source>
</evidence>
<evidence type="ECO:0000256" key="3">
    <source>
        <dbReference type="ARBA" id="ARBA00022692"/>
    </source>
</evidence>
<keyword evidence="2" id="KW-1003">Cell membrane</keyword>
<dbReference type="InterPro" id="IPR007168">
    <property type="entry name" value="Phageshock_PspC_N"/>
</dbReference>
<protein>
    <recommendedName>
        <fullName evidence="7">Phage shock protein PspC N-terminal domain-containing protein</fullName>
    </recommendedName>
</protein>
<keyword evidence="4 6" id="KW-1133">Transmembrane helix</keyword>
<evidence type="ECO:0000313" key="8">
    <source>
        <dbReference type="EMBL" id="EJZ83165.1"/>
    </source>
</evidence>
<comment type="subcellular location">
    <subcellularLocation>
        <location evidence="1">Cell membrane</location>
        <topology evidence="1">Single-pass membrane protein</topology>
    </subcellularLocation>
</comment>
<dbReference type="AlphaFoldDB" id="K0Z6X7"/>
<dbReference type="InParanoid" id="K0Z6X7"/>
<accession>K0Z6X7</accession>
<gene>
    <name evidence="8" type="ORF">HMPREF9451_01683</name>
</gene>
<evidence type="ECO:0000256" key="6">
    <source>
        <dbReference type="SAM" id="Phobius"/>
    </source>
</evidence>
<dbReference type="RefSeq" id="WP_009139863.1">
    <property type="nucleotide sequence ID" value="NZ_JH815199.1"/>
</dbReference>
<comment type="caution">
    <text evidence="8">The sequence shown here is derived from an EMBL/GenBank/DDBJ whole genome shotgun (WGS) entry which is preliminary data.</text>
</comment>
<evidence type="ECO:0000259" key="7">
    <source>
        <dbReference type="Pfam" id="PF04024"/>
    </source>
</evidence>
<evidence type="ECO:0000256" key="5">
    <source>
        <dbReference type="ARBA" id="ARBA00023136"/>
    </source>
</evidence>
<dbReference type="Pfam" id="PF04024">
    <property type="entry name" value="PspC"/>
    <property type="match status" value="1"/>
</dbReference>
<dbReference type="GO" id="GO:0005886">
    <property type="term" value="C:plasma membrane"/>
    <property type="evidence" value="ECO:0007669"/>
    <property type="project" value="UniProtKB-SubCell"/>
</dbReference>
<feature type="transmembrane region" description="Helical" evidence="6">
    <location>
        <begin position="229"/>
        <end position="246"/>
    </location>
</feature>
<dbReference type="eggNOG" id="COG1983">
    <property type="taxonomic scope" value="Bacteria"/>
</dbReference>
<dbReference type="PANTHER" id="PTHR33885:SF3">
    <property type="entry name" value="PHAGE SHOCK PROTEIN C"/>
    <property type="match status" value="1"/>
</dbReference>
<dbReference type="PANTHER" id="PTHR33885">
    <property type="entry name" value="PHAGE SHOCK PROTEIN C"/>
    <property type="match status" value="1"/>
</dbReference>
<feature type="domain" description="Phage shock protein PspC N-terminal" evidence="7">
    <location>
        <begin position="5"/>
        <end position="61"/>
    </location>
</feature>
<name>K0Z6X7_9ACTN</name>
<keyword evidence="9" id="KW-1185">Reference proteome</keyword>
<dbReference type="HOGENOM" id="CLU_939747_0_0_11"/>
<evidence type="ECO:0000256" key="2">
    <source>
        <dbReference type="ARBA" id="ARBA00022475"/>
    </source>
</evidence>
<feature type="transmembrane region" description="Helical" evidence="6">
    <location>
        <begin position="198"/>
        <end position="223"/>
    </location>
</feature>